<comment type="similarity">
    <text evidence="2">Belongs to the TonB family.</text>
</comment>
<evidence type="ECO:0000256" key="1">
    <source>
        <dbReference type="ARBA" id="ARBA00004383"/>
    </source>
</evidence>
<dbReference type="InterPro" id="IPR006260">
    <property type="entry name" value="TonB/TolA_C"/>
</dbReference>
<reference evidence="12 13" key="1">
    <citation type="submission" date="2018-11" db="EMBL/GenBank/DDBJ databases">
        <authorList>
            <person name="Zhou Z."/>
            <person name="Wang G."/>
        </authorList>
    </citation>
    <scope>NUCLEOTIDE SEQUENCE [LARGE SCALE GENOMIC DNA]</scope>
    <source>
        <strain evidence="12 13">KCTC42998</strain>
    </source>
</reference>
<keyword evidence="10" id="KW-0732">Signal</keyword>
<dbReference type="InterPro" id="IPR037682">
    <property type="entry name" value="TonB_C"/>
</dbReference>
<dbReference type="InterPro" id="IPR051045">
    <property type="entry name" value="TonB-dependent_transducer"/>
</dbReference>
<accession>A0A3P1CE03</accession>
<keyword evidence="5" id="KW-0997">Cell inner membrane</keyword>
<comment type="subcellular location">
    <subcellularLocation>
        <location evidence="1">Cell inner membrane</location>
        <topology evidence="1">Single-pass membrane protein</topology>
        <orientation evidence="1">Periplasmic side</orientation>
    </subcellularLocation>
</comment>
<keyword evidence="13" id="KW-1185">Reference proteome</keyword>
<evidence type="ECO:0000256" key="5">
    <source>
        <dbReference type="ARBA" id="ARBA00022519"/>
    </source>
</evidence>
<dbReference type="Gene3D" id="3.30.1150.10">
    <property type="match status" value="1"/>
</dbReference>
<dbReference type="GO" id="GO:0031992">
    <property type="term" value="F:energy transducer activity"/>
    <property type="evidence" value="ECO:0007669"/>
    <property type="project" value="TreeGrafter"/>
</dbReference>
<dbReference type="PROSITE" id="PS52015">
    <property type="entry name" value="TONB_CTD"/>
    <property type="match status" value="1"/>
</dbReference>
<sequence>MTRLNFLMVMTLLGFLWLPAQAQQGERLHLDTTATANREVFTIVEVPPTFPGGMNKLGEYIRTNLKYPEAARKAGQEGRVFVSFIVNEVGGIEEVQVLKSLGPELDAEAKRLIEKMPTWIPGKQAGRAVACRFNLPVNFRIRGSR</sequence>
<dbReference type="GO" id="GO:0015031">
    <property type="term" value="P:protein transport"/>
    <property type="evidence" value="ECO:0007669"/>
    <property type="project" value="UniProtKB-KW"/>
</dbReference>
<evidence type="ECO:0000256" key="10">
    <source>
        <dbReference type="SAM" id="SignalP"/>
    </source>
</evidence>
<dbReference type="OrthoDB" id="9812355at2"/>
<dbReference type="PANTHER" id="PTHR33446:SF2">
    <property type="entry name" value="PROTEIN TONB"/>
    <property type="match status" value="1"/>
</dbReference>
<dbReference type="Proteomes" id="UP000274271">
    <property type="component" value="Unassembled WGS sequence"/>
</dbReference>
<gene>
    <name evidence="12" type="ORF">EHT87_24175</name>
</gene>
<dbReference type="GO" id="GO:0098797">
    <property type="term" value="C:plasma membrane protein complex"/>
    <property type="evidence" value="ECO:0007669"/>
    <property type="project" value="TreeGrafter"/>
</dbReference>
<evidence type="ECO:0000256" key="6">
    <source>
        <dbReference type="ARBA" id="ARBA00022692"/>
    </source>
</evidence>
<dbReference type="GO" id="GO:0055085">
    <property type="term" value="P:transmembrane transport"/>
    <property type="evidence" value="ECO:0007669"/>
    <property type="project" value="InterPro"/>
</dbReference>
<comment type="caution">
    <text evidence="12">The sequence shown here is derived from an EMBL/GenBank/DDBJ whole genome shotgun (WGS) entry which is preliminary data.</text>
</comment>
<feature type="chain" id="PRO_5018325744" evidence="10">
    <location>
        <begin position="23"/>
        <end position="145"/>
    </location>
</feature>
<protein>
    <submittedName>
        <fullName evidence="12">Energy transducer TonB</fullName>
    </submittedName>
</protein>
<keyword evidence="6" id="KW-0812">Transmembrane</keyword>
<evidence type="ECO:0000256" key="7">
    <source>
        <dbReference type="ARBA" id="ARBA00022927"/>
    </source>
</evidence>
<evidence type="ECO:0000256" key="2">
    <source>
        <dbReference type="ARBA" id="ARBA00006555"/>
    </source>
</evidence>
<evidence type="ECO:0000256" key="3">
    <source>
        <dbReference type="ARBA" id="ARBA00022448"/>
    </source>
</evidence>
<evidence type="ECO:0000256" key="4">
    <source>
        <dbReference type="ARBA" id="ARBA00022475"/>
    </source>
</evidence>
<keyword evidence="3" id="KW-0813">Transport</keyword>
<feature type="signal peptide" evidence="10">
    <location>
        <begin position="1"/>
        <end position="22"/>
    </location>
</feature>
<keyword evidence="7" id="KW-0653">Protein transport</keyword>
<keyword evidence="8" id="KW-1133">Transmembrane helix</keyword>
<dbReference type="AlphaFoldDB" id="A0A3P1CE03"/>
<dbReference type="NCBIfam" id="TIGR01352">
    <property type="entry name" value="tonB_Cterm"/>
    <property type="match status" value="1"/>
</dbReference>
<proteinExistence type="inferred from homology"/>
<dbReference type="Pfam" id="PF03544">
    <property type="entry name" value="TonB_C"/>
    <property type="match status" value="1"/>
</dbReference>
<dbReference type="SUPFAM" id="SSF74653">
    <property type="entry name" value="TolA/TonB C-terminal domain"/>
    <property type="match status" value="1"/>
</dbReference>
<name>A0A3P1CE03_9BACT</name>
<dbReference type="EMBL" id="RQJP01000005">
    <property type="protein sequence ID" value="RRB11573.1"/>
    <property type="molecule type" value="Genomic_DNA"/>
</dbReference>
<keyword evidence="4" id="KW-1003">Cell membrane</keyword>
<dbReference type="RefSeq" id="WP_124909241.1">
    <property type="nucleotide sequence ID" value="NZ_RQJP01000005.1"/>
</dbReference>
<evidence type="ECO:0000256" key="8">
    <source>
        <dbReference type="ARBA" id="ARBA00022989"/>
    </source>
</evidence>
<evidence type="ECO:0000259" key="11">
    <source>
        <dbReference type="PROSITE" id="PS52015"/>
    </source>
</evidence>
<dbReference type="PANTHER" id="PTHR33446">
    <property type="entry name" value="PROTEIN TONB-RELATED"/>
    <property type="match status" value="1"/>
</dbReference>
<organism evidence="12 13">
    <name type="scientific">Larkinella knui</name>
    <dbReference type="NCBI Taxonomy" id="2025310"/>
    <lineage>
        <taxon>Bacteria</taxon>
        <taxon>Pseudomonadati</taxon>
        <taxon>Bacteroidota</taxon>
        <taxon>Cytophagia</taxon>
        <taxon>Cytophagales</taxon>
        <taxon>Spirosomataceae</taxon>
        <taxon>Larkinella</taxon>
    </lineage>
</organism>
<evidence type="ECO:0000313" key="13">
    <source>
        <dbReference type="Proteomes" id="UP000274271"/>
    </source>
</evidence>
<keyword evidence="9" id="KW-0472">Membrane</keyword>
<feature type="domain" description="TonB C-terminal" evidence="11">
    <location>
        <begin position="52"/>
        <end position="145"/>
    </location>
</feature>
<evidence type="ECO:0000313" key="12">
    <source>
        <dbReference type="EMBL" id="RRB11573.1"/>
    </source>
</evidence>
<evidence type="ECO:0000256" key="9">
    <source>
        <dbReference type="ARBA" id="ARBA00023136"/>
    </source>
</evidence>